<dbReference type="EMBL" id="AB910391">
    <property type="protein sequence ID" value="BAP28101.1"/>
    <property type="molecule type" value="Genomic_DNA"/>
</dbReference>
<evidence type="ECO:0000313" key="2">
    <source>
        <dbReference type="EMBL" id="BAP28769.1"/>
    </source>
</evidence>
<accession>A0A077K9J4</accession>
<protein>
    <recommendedName>
        <fullName evidence="4">Histidine phosphatase family protein</fullName>
    </recommendedName>
</protein>
<keyword evidence="3" id="KW-0614">Plasmid</keyword>
<proteinExistence type="predicted"/>
<dbReference type="SUPFAM" id="SSF53254">
    <property type="entry name" value="Phosphoglycerate mutase-like"/>
    <property type="match status" value="1"/>
</dbReference>
<dbReference type="Pfam" id="PF00300">
    <property type="entry name" value="His_Phos_1"/>
    <property type="match status" value="1"/>
</dbReference>
<geneLocation type="plasmid" evidence="3">
    <name>pTO08</name>
</geneLocation>
<dbReference type="EMBL" id="AB910519">
    <property type="protein sequence ID" value="BAP28769.1"/>
    <property type="molecule type" value="Genomic_DNA"/>
</dbReference>
<evidence type="ECO:0000313" key="1">
    <source>
        <dbReference type="EMBL" id="BAP28101.1"/>
    </source>
</evidence>
<dbReference type="InterPro" id="IPR013078">
    <property type="entry name" value="His_Pase_superF_clade-1"/>
</dbReference>
<name>A0A077K9J4_CLOBO</name>
<evidence type="ECO:0008006" key="4">
    <source>
        <dbReference type="Google" id="ProtNLM"/>
    </source>
</evidence>
<sequence length="215" mass="25048">MAQFYLIMPGQTDYKTCYKKDLAPLSIKGISQALSIALDPRLKRADIIVSSSHTKAAQTASIISQKTNINMIVDMDLEEYNTFDNLLELIDDFNYHNDNYSIEEIIRWEELKSLRTSVKSQNRNIGIKAEMDLEESTFEELLELTEDYDYPNEETKQWEEFNSLRNKVKNVADKYAHYNKVIIVCNEMVIRTLTHTEKIVPGEIIECCYEIEKNL</sequence>
<dbReference type="EMBL" id="AB910520">
    <property type="protein sequence ID" value="BAP28786.1"/>
    <property type="molecule type" value="Genomic_DNA"/>
</dbReference>
<dbReference type="AlphaFoldDB" id="A0A077K9J4"/>
<evidence type="ECO:0000313" key="3">
    <source>
        <dbReference type="EMBL" id="BAP28786.1"/>
    </source>
</evidence>
<dbReference type="Gene3D" id="3.40.50.1240">
    <property type="entry name" value="Phosphoglycerate mutase-like"/>
    <property type="match status" value="1"/>
</dbReference>
<organism evidence="3">
    <name type="scientific">Clostridium botulinum</name>
    <dbReference type="NCBI Taxonomy" id="1491"/>
    <lineage>
        <taxon>Bacteria</taxon>
        <taxon>Bacillati</taxon>
        <taxon>Bacillota</taxon>
        <taxon>Clostridia</taxon>
        <taxon>Eubacteriales</taxon>
        <taxon>Clostridiaceae</taxon>
        <taxon>Clostridium</taxon>
    </lineage>
</organism>
<geneLocation type="plasmid" evidence="1">
    <name>pMI06</name>
</geneLocation>
<geneLocation type="plasmid" evidence="2">
    <name>pMI06-01</name>
</geneLocation>
<dbReference type="RefSeq" id="WP_031942524.1">
    <property type="nucleotide sequence ID" value="NC_024989.1"/>
</dbReference>
<reference evidence="3" key="1">
    <citation type="journal article" date="2014" name="Appl. Environ. Microbiol.">
        <title>Genetic characterization and comparison of Clostridium botulinum isolates from botulism cases in Japan between 2006 and 2011.</title>
        <authorList>
            <person name="Kenri T."/>
            <person name="Sekizuka T."/>
            <person name="Yamamoto A."/>
            <person name="Iwaki M."/>
            <person name="Komiya T."/>
            <person name="Hatakeyama T."/>
            <person name="Nakajima H."/>
            <person name="Takahashi M."/>
            <person name="Kuroda M."/>
            <person name="Shibayama K."/>
        </authorList>
    </citation>
    <scope>NUCLEOTIDE SEQUENCE</scope>
    <source>
        <strain evidence="1">Miyagi2006</strain>
        <strain evidence="2">Miyagi2006-01</strain>
        <strain evidence="3">Tochigi2008</strain>
        <plasmid evidence="1">pMI06</plasmid>
        <plasmid evidence="2">pMI06-01</plasmid>
        <plasmid evidence="3">pTO08</plasmid>
    </source>
</reference>
<dbReference type="InterPro" id="IPR029033">
    <property type="entry name" value="His_PPase_superfam"/>
</dbReference>